<dbReference type="PANTHER" id="PTHR43434">
    <property type="entry name" value="PHOSPHOGLYCOLATE PHOSPHATASE"/>
    <property type="match status" value="1"/>
</dbReference>
<dbReference type="EMBL" id="BJMM01000020">
    <property type="protein sequence ID" value="GEB51351.1"/>
    <property type="molecule type" value="Genomic_DNA"/>
</dbReference>
<dbReference type="GO" id="GO:0005829">
    <property type="term" value="C:cytosol"/>
    <property type="evidence" value="ECO:0007669"/>
    <property type="project" value="TreeGrafter"/>
</dbReference>
<dbReference type="SFLD" id="SFLDS00003">
    <property type="entry name" value="Haloacid_Dehalogenase"/>
    <property type="match status" value="1"/>
</dbReference>
<dbReference type="AlphaFoldDB" id="A0A4Y3R1A5"/>
<feature type="compositionally biased region" description="Gly residues" evidence="1">
    <location>
        <begin position="286"/>
        <end position="307"/>
    </location>
</feature>
<organism evidence="2 3">
    <name type="scientific">Streptomyces cacaoi</name>
    <dbReference type="NCBI Taxonomy" id="1898"/>
    <lineage>
        <taxon>Bacteria</taxon>
        <taxon>Bacillati</taxon>
        <taxon>Actinomycetota</taxon>
        <taxon>Actinomycetes</taxon>
        <taxon>Kitasatosporales</taxon>
        <taxon>Streptomycetaceae</taxon>
        <taxon>Streptomyces</taxon>
    </lineage>
</organism>
<protein>
    <recommendedName>
        <fullName evidence="4">Haloacid dehalogenase-like hydrolase</fullName>
    </recommendedName>
</protein>
<dbReference type="GO" id="GO:0008967">
    <property type="term" value="F:phosphoglycolate phosphatase activity"/>
    <property type="evidence" value="ECO:0007669"/>
    <property type="project" value="TreeGrafter"/>
</dbReference>
<dbReference type="Gene3D" id="3.40.50.1000">
    <property type="entry name" value="HAD superfamily/HAD-like"/>
    <property type="match status" value="1"/>
</dbReference>
<reference evidence="2 3" key="1">
    <citation type="submission" date="2019-06" db="EMBL/GenBank/DDBJ databases">
        <title>Whole genome shotgun sequence of Streptomyces cacaoi subsp. cacaoi NBRC 12748.</title>
        <authorList>
            <person name="Hosoyama A."/>
            <person name="Uohara A."/>
            <person name="Ohji S."/>
            <person name="Ichikawa N."/>
        </authorList>
    </citation>
    <scope>NUCLEOTIDE SEQUENCE [LARGE SCALE GENOMIC DNA]</scope>
    <source>
        <strain evidence="2 3">NBRC 12748</strain>
    </source>
</reference>
<comment type="caution">
    <text evidence="2">The sequence shown here is derived from an EMBL/GenBank/DDBJ whole genome shotgun (WGS) entry which is preliminary data.</text>
</comment>
<evidence type="ECO:0008006" key="4">
    <source>
        <dbReference type="Google" id="ProtNLM"/>
    </source>
</evidence>
<dbReference type="GO" id="GO:0006281">
    <property type="term" value="P:DNA repair"/>
    <property type="evidence" value="ECO:0007669"/>
    <property type="project" value="TreeGrafter"/>
</dbReference>
<feature type="region of interest" description="Disordered" evidence="1">
    <location>
        <begin position="1"/>
        <end position="40"/>
    </location>
</feature>
<name>A0A4Y3R1A5_STRCI</name>
<dbReference type="InterPro" id="IPR036412">
    <property type="entry name" value="HAD-like_sf"/>
</dbReference>
<proteinExistence type="predicted"/>
<sequence length="307" mass="31042">MHTAERDGAHRVGTHDGTHGRRDVGRVGRHGGGEPPAGEPHFGLVVLDMAGTTVADDGLVERAFAGAARVLGAGPGTPAHHRMLEHVRATMGESKISVFRHLADGDEELARHANAAFEREYGELVAQGHCAPVPGAREAVEELCAAGRTVVLTTGFARATQDAILDALGWRALVALTLCPVDTGPAGRGRPYPDLVLAALLRTGAVDDVRRVAVAGDTAYDMRTGVRAGAGAVVGVLTGAHGARELRGAGASAVLDSVAGLPALLNGLETDGPQPGEPGSDERQSGGAGAGRPEPGGSGPGGPVTPS</sequence>
<gene>
    <name evidence="2" type="ORF">SCA03_39020</name>
</gene>
<dbReference type="InterPro" id="IPR023214">
    <property type="entry name" value="HAD_sf"/>
</dbReference>
<feature type="compositionally biased region" description="Basic and acidic residues" evidence="1">
    <location>
        <begin position="1"/>
        <end position="26"/>
    </location>
</feature>
<evidence type="ECO:0000313" key="2">
    <source>
        <dbReference type="EMBL" id="GEB51351.1"/>
    </source>
</evidence>
<dbReference type="SUPFAM" id="SSF56784">
    <property type="entry name" value="HAD-like"/>
    <property type="match status" value="1"/>
</dbReference>
<feature type="region of interest" description="Disordered" evidence="1">
    <location>
        <begin position="265"/>
        <end position="307"/>
    </location>
</feature>
<dbReference type="InterPro" id="IPR050155">
    <property type="entry name" value="HAD-like_hydrolase_sf"/>
</dbReference>
<dbReference type="Proteomes" id="UP000319210">
    <property type="component" value="Unassembled WGS sequence"/>
</dbReference>
<dbReference type="OrthoDB" id="5504491at2"/>
<evidence type="ECO:0000313" key="3">
    <source>
        <dbReference type="Proteomes" id="UP000319210"/>
    </source>
</evidence>
<evidence type="ECO:0000256" key="1">
    <source>
        <dbReference type="SAM" id="MobiDB-lite"/>
    </source>
</evidence>
<dbReference type="PANTHER" id="PTHR43434:SF19">
    <property type="entry name" value="PHOSPHONOACETALDEHYDE HYDROLASE"/>
    <property type="match status" value="1"/>
</dbReference>
<accession>A0A4Y3R1A5</accession>
<dbReference type="SFLD" id="SFLDG01129">
    <property type="entry name" value="C1.5:_HAD__Beta-PGM__Phosphata"/>
    <property type="match status" value="1"/>
</dbReference>
<keyword evidence="3" id="KW-1185">Reference proteome</keyword>
<dbReference type="Pfam" id="PF00702">
    <property type="entry name" value="Hydrolase"/>
    <property type="match status" value="1"/>
</dbReference>